<protein>
    <submittedName>
        <fullName evidence="2">Uncharacterized protein</fullName>
    </submittedName>
</protein>
<feature type="chain" id="PRO_5012012158" evidence="1">
    <location>
        <begin position="24"/>
        <end position="375"/>
    </location>
</feature>
<evidence type="ECO:0000313" key="3">
    <source>
        <dbReference type="Proteomes" id="UP000197003"/>
    </source>
</evidence>
<keyword evidence="1" id="KW-0732">Signal</keyword>
<organism evidence="2 3">
    <name type="scientific">Bdellovibrio bacteriovorus</name>
    <dbReference type="NCBI Taxonomy" id="959"/>
    <lineage>
        <taxon>Bacteria</taxon>
        <taxon>Pseudomonadati</taxon>
        <taxon>Bdellovibrionota</taxon>
        <taxon>Bdellovibrionia</taxon>
        <taxon>Bdellovibrionales</taxon>
        <taxon>Pseudobdellovibrionaceae</taxon>
        <taxon>Bdellovibrio</taxon>
    </lineage>
</organism>
<reference evidence="2 3" key="1">
    <citation type="submission" date="2017-04" db="EMBL/GenBank/DDBJ databases">
        <title>Whole genome sequence of Bdellovibrio bacteriovorus strain SSB218315.</title>
        <authorList>
            <person name="Oyedara O."/>
            <person name="Rodriguez-Perez M.A."/>
        </authorList>
    </citation>
    <scope>NUCLEOTIDE SEQUENCE [LARGE SCALE GENOMIC DNA]</scope>
    <source>
        <strain evidence="2 3">SSB218315</strain>
    </source>
</reference>
<feature type="signal peptide" evidence="1">
    <location>
        <begin position="1"/>
        <end position="23"/>
    </location>
</feature>
<dbReference type="OrthoDB" id="5288350at2"/>
<name>A0A1Z3N4S6_BDEBC</name>
<dbReference type="AlphaFoldDB" id="A0A1Z3N4S6"/>
<accession>A0A1Z3N4S6</accession>
<evidence type="ECO:0000313" key="2">
    <source>
        <dbReference type="EMBL" id="ASD62472.1"/>
    </source>
</evidence>
<gene>
    <name evidence="2" type="ORF">B9G79_02270</name>
</gene>
<dbReference type="Proteomes" id="UP000197003">
    <property type="component" value="Chromosome"/>
</dbReference>
<sequence>MIFKRWGLLLLSSVLGLSSVAHAEEFWKFQDLYAENTQPDIFSHKYSYNNAARPEKLGGVIHIRFKDARDVPEMFRQFLPGEDFERPRGISVYLAVTNDYNLLNPIAVGADTDDNGYTHGSKLSIGGFLPTGHYLQFDATSDLYTREIEGTAKQLPDGGRGIDQHFTNENVLKFVIDNIDNARAETFYWKAEAGWQQLQSDSRGNVLTAANQQDKFHQMVNNLKPGQTKTPTYISDGQKTRDGMIMGLYLGIAKEYVNAKNTCRARAFTELGGRGSTIDGASYVAANVGGVLWCQAGPRTLTYRAEIGHNSKGFQDGYQGSGYVDLSTGKKNWRIGFRLEQTHGTLHNYQTYNGRNMETGKIDPTFTIYYRHYFQ</sequence>
<evidence type="ECO:0000256" key="1">
    <source>
        <dbReference type="SAM" id="SignalP"/>
    </source>
</evidence>
<dbReference type="RefSeq" id="WP_088564110.1">
    <property type="nucleotide sequence ID" value="NZ_CP020946.1"/>
</dbReference>
<proteinExistence type="predicted"/>
<dbReference type="EMBL" id="CP020946">
    <property type="protein sequence ID" value="ASD62472.1"/>
    <property type="molecule type" value="Genomic_DNA"/>
</dbReference>